<name>A0A1Y2A3P9_9PLEO</name>
<sequence length="361" mass="40278">MSTPLSTTLSAPQLTRRVSRSSGSQGGNRSSRIEKPRSNHNSPMTLERRRTTTGTKRYATLDDHFNMMFGAGEVEEAHEERRELSRPLSWHPSSTQFHVPSRNSVIEPLPSQDWSLYPASARNSTYGSDFYSLSTRNSVCPDQTQMVPQYAPSQDGRGSQSSESSWQDPNQHASSYAASTFSTPSTEPLPWYLREWARKNNSQITNSGNGSSDFLPIQHPSATESAVEDEDEEMEDSGRELVGMGLYDLPEPDLAWTSSKSSEGTGKGLKLEETWQPPEDDEDDDEDAEADDASSDDGSVEELPAKEAALAVNVKPQISSNMKGQSFFFDEDETYTKEWWFHQLKQPSVPVRDAGLGYDWL</sequence>
<evidence type="ECO:0000313" key="2">
    <source>
        <dbReference type="EMBL" id="ORY17136.1"/>
    </source>
</evidence>
<protein>
    <submittedName>
        <fullName evidence="2">Uncharacterized protein</fullName>
    </submittedName>
</protein>
<dbReference type="AlphaFoldDB" id="A0A1Y2A3P9"/>
<dbReference type="STRING" id="1231657.A0A1Y2A3P9"/>
<feature type="compositionally biased region" description="Polar residues" evidence="1">
    <location>
        <begin position="156"/>
        <end position="185"/>
    </location>
</feature>
<feature type="region of interest" description="Disordered" evidence="1">
    <location>
        <begin position="1"/>
        <end position="54"/>
    </location>
</feature>
<feature type="compositionally biased region" description="Acidic residues" evidence="1">
    <location>
        <begin position="278"/>
        <end position="300"/>
    </location>
</feature>
<keyword evidence="3" id="KW-1185">Reference proteome</keyword>
<feature type="region of interest" description="Disordered" evidence="1">
    <location>
        <begin position="79"/>
        <end position="110"/>
    </location>
</feature>
<organism evidence="2 3">
    <name type="scientific">Clohesyomyces aquaticus</name>
    <dbReference type="NCBI Taxonomy" id="1231657"/>
    <lineage>
        <taxon>Eukaryota</taxon>
        <taxon>Fungi</taxon>
        <taxon>Dikarya</taxon>
        <taxon>Ascomycota</taxon>
        <taxon>Pezizomycotina</taxon>
        <taxon>Dothideomycetes</taxon>
        <taxon>Pleosporomycetidae</taxon>
        <taxon>Pleosporales</taxon>
        <taxon>Lindgomycetaceae</taxon>
        <taxon>Clohesyomyces</taxon>
    </lineage>
</organism>
<evidence type="ECO:0000256" key="1">
    <source>
        <dbReference type="SAM" id="MobiDB-lite"/>
    </source>
</evidence>
<feature type="compositionally biased region" description="Acidic residues" evidence="1">
    <location>
        <begin position="226"/>
        <end position="235"/>
    </location>
</feature>
<dbReference type="EMBL" id="MCFA01000014">
    <property type="protein sequence ID" value="ORY17136.1"/>
    <property type="molecule type" value="Genomic_DNA"/>
</dbReference>
<proteinExistence type="predicted"/>
<reference evidence="2 3" key="1">
    <citation type="submission" date="2016-07" db="EMBL/GenBank/DDBJ databases">
        <title>Pervasive Adenine N6-methylation of Active Genes in Fungi.</title>
        <authorList>
            <consortium name="DOE Joint Genome Institute"/>
            <person name="Mondo S.J."/>
            <person name="Dannebaum R.O."/>
            <person name="Kuo R.C."/>
            <person name="Labutti K."/>
            <person name="Haridas S."/>
            <person name="Kuo A."/>
            <person name="Salamov A."/>
            <person name="Ahrendt S.R."/>
            <person name="Lipzen A."/>
            <person name="Sullivan W."/>
            <person name="Andreopoulos W.B."/>
            <person name="Clum A."/>
            <person name="Lindquist E."/>
            <person name="Daum C."/>
            <person name="Ramamoorthy G.K."/>
            <person name="Gryganskyi A."/>
            <person name="Culley D."/>
            <person name="Magnuson J.K."/>
            <person name="James T.Y."/>
            <person name="O'Malley M.A."/>
            <person name="Stajich J.E."/>
            <person name="Spatafora J.W."/>
            <person name="Visel A."/>
            <person name="Grigoriev I.V."/>
        </authorList>
    </citation>
    <scope>NUCLEOTIDE SEQUENCE [LARGE SCALE GENOMIC DNA]</scope>
    <source>
        <strain evidence="2 3">CBS 115471</strain>
    </source>
</reference>
<feature type="compositionally biased region" description="Polar residues" evidence="1">
    <location>
        <begin position="91"/>
        <end position="104"/>
    </location>
</feature>
<feature type="compositionally biased region" description="Polar residues" evidence="1">
    <location>
        <begin position="202"/>
        <end position="212"/>
    </location>
</feature>
<feature type="compositionally biased region" description="Low complexity" evidence="1">
    <location>
        <begin position="20"/>
        <end position="30"/>
    </location>
</feature>
<dbReference type="Proteomes" id="UP000193144">
    <property type="component" value="Unassembled WGS sequence"/>
</dbReference>
<gene>
    <name evidence="2" type="ORF">BCR34DRAFT_475224</name>
</gene>
<comment type="caution">
    <text evidence="2">The sequence shown here is derived from an EMBL/GenBank/DDBJ whole genome shotgun (WGS) entry which is preliminary data.</text>
</comment>
<feature type="region of interest" description="Disordered" evidence="1">
    <location>
        <begin position="202"/>
        <end position="307"/>
    </location>
</feature>
<accession>A0A1Y2A3P9</accession>
<feature type="compositionally biased region" description="Polar residues" evidence="1">
    <location>
        <begin position="1"/>
        <end position="13"/>
    </location>
</feature>
<feature type="region of interest" description="Disordered" evidence="1">
    <location>
        <begin position="142"/>
        <end position="185"/>
    </location>
</feature>
<dbReference type="OrthoDB" id="5378435at2759"/>
<evidence type="ECO:0000313" key="3">
    <source>
        <dbReference type="Proteomes" id="UP000193144"/>
    </source>
</evidence>